<dbReference type="RefSeq" id="WP_156007378.1">
    <property type="nucleotide sequence ID" value="NZ_CP046276.1"/>
</dbReference>
<keyword evidence="1" id="KW-0175">Coiled coil</keyword>
<evidence type="ECO:0008006" key="5">
    <source>
        <dbReference type="Google" id="ProtNLM"/>
    </source>
</evidence>
<keyword evidence="2" id="KW-0472">Membrane</keyword>
<sequence length="1003" mass="112654">MFLLLIILAWSSVMVGATFLMAFGVLSLLIKMWSSSAFMQNLFNFFSNQPFGLNFFKSGKSAVSLQNVAAGSITQTTIIIIAAVMIIIAVFLYVIAIVELVRAKKRQKISKPYVKAVLVLLPVLGLLYGQVITLLLSGTLILAWILLEAVLFDSEALNNYAEERNLISIYKEERKFEREVNKEGKFTGNADSVVQNKLKKVLDLTEKANTIDNSALPNSSSLETTQKVELSEEINKEEKVNNSSKAYLVWKSKKDQLETLRIDLTSKSDKLNENVKTKFANKFNSKVLKLNCLASHLNLPDEYKVKYLTFDEEKSVETISENLNIENELSEVVNTNFQTSSIDEATSAFGGDSSTAIDYDIEDMHERYSGGNKPGIPQDFVIPETSVKRTQLSRQNYENQLKQFMAYAINLDFNDLKVSGENANASKVEVYNDKNFVEKNLLKEVAQKKQHQEEVIAKKAQELGTMPGTISAPPSFTNVGFEDTNSDTNDNNFVIPKIKGNERVIESKENYKKNLDQYVKNAVNEDLNELPSASYDSVDLIKDVYSDKNFKVENKLLEVAQKKQHQEEVIAKKAQELGTMPGTISAPPSFTNVGFEDTNSDTNDNNFVIPKIKGNERVIESKENYKKNLDQYVKNAVNEDLNELPSASYDSVDLIKDVYSDKNFKVENKLLEVAQKKQHQEEVIAKKAQELGTMPGTISAPPSFINAGFEDTDENQEMPNRFVAPQTKVLKNDEAESIRQYKESLNRYKQNAVNIHFSDLREGDSLSISLLSQILKDKNFKFENKLLEVAQKKQHQEEVIAKKAQELGTMPGTISAPPSFINAGFVDIDENQEMPNSFIAPKADSIKEEIIEQNSTNSMPPVQKLEEEHIVPSMPTVQELEEEHIVPSIPTVQEINVTANTFEASENSSLLHKSIETPSVSNASNSVLDEKIVSELEKRMERLESAISSLNNDKAMNALKDQFEQITKQLDKISNDVGSMKNTSPKSIIDILTKRHTYNQNNG</sequence>
<accession>A0A6I6CA38</accession>
<dbReference type="AlphaFoldDB" id="A0A6I6CA38"/>
<dbReference type="Proteomes" id="UP000424468">
    <property type="component" value="Chromosome"/>
</dbReference>
<feature type="transmembrane region" description="Helical" evidence="2">
    <location>
        <begin position="78"/>
        <end position="101"/>
    </location>
</feature>
<name>A0A6I6CA38_9MOLU</name>
<dbReference type="EMBL" id="CP046276">
    <property type="protein sequence ID" value="QGS52416.1"/>
    <property type="molecule type" value="Genomic_DNA"/>
</dbReference>
<organism evidence="3 4">
    <name type="scientific">Spiroplasma tabanidicola</name>
    <dbReference type="NCBI Taxonomy" id="324079"/>
    <lineage>
        <taxon>Bacteria</taxon>
        <taxon>Bacillati</taxon>
        <taxon>Mycoplasmatota</taxon>
        <taxon>Mollicutes</taxon>
        <taxon>Entomoplasmatales</taxon>
        <taxon>Spiroplasmataceae</taxon>
        <taxon>Spiroplasma</taxon>
    </lineage>
</organism>
<feature type="transmembrane region" description="Helical" evidence="2">
    <location>
        <begin position="113"/>
        <end position="146"/>
    </location>
</feature>
<keyword evidence="2" id="KW-0812">Transmembrane</keyword>
<keyword evidence="2" id="KW-1133">Transmembrane helix</keyword>
<keyword evidence="4" id="KW-1185">Reference proteome</keyword>
<dbReference type="OrthoDB" id="387189at2"/>
<proteinExistence type="predicted"/>
<evidence type="ECO:0000256" key="2">
    <source>
        <dbReference type="SAM" id="Phobius"/>
    </source>
</evidence>
<feature type="coiled-coil region" evidence="1">
    <location>
        <begin position="933"/>
        <end position="976"/>
    </location>
</feature>
<evidence type="ECO:0000313" key="3">
    <source>
        <dbReference type="EMBL" id="QGS52416.1"/>
    </source>
</evidence>
<evidence type="ECO:0000256" key="1">
    <source>
        <dbReference type="SAM" id="Coils"/>
    </source>
</evidence>
<feature type="transmembrane region" description="Helical" evidence="2">
    <location>
        <begin position="7"/>
        <end position="30"/>
    </location>
</feature>
<protein>
    <recommendedName>
        <fullName evidence="5">Transmembrane protein</fullName>
    </recommendedName>
</protein>
<gene>
    <name evidence="3" type="ORF">STABA_v1c10680</name>
</gene>
<reference evidence="3 4" key="1">
    <citation type="submission" date="2019-11" db="EMBL/GenBank/DDBJ databases">
        <title>Complete genome sequence of Spiroplasma tabanidicola TAUS-1 (DSM 22603).</title>
        <authorList>
            <person name="Huang C.-T."/>
            <person name="Lin Y.-C."/>
            <person name="Kuo C.-H."/>
        </authorList>
    </citation>
    <scope>NUCLEOTIDE SEQUENCE [LARGE SCALE GENOMIC DNA]</scope>
    <source>
        <strain evidence="3 4">TAUS-1</strain>
    </source>
</reference>
<evidence type="ECO:0000313" key="4">
    <source>
        <dbReference type="Proteomes" id="UP000424468"/>
    </source>
</evidence>
<dbReference type="KEGG" id="stab:STABA_v1c10680"/>